<protein>
    <submittedName>
        <fullName evidence="1">Uncharacterized protein</fullName>
    </submittedName>
</protein>
<comment type="caution">
    <text evidence="1">The sequence shown here is derived from an EMBL/GenBank/DDBJ whole genome shotgun (WGS) entry which is preliminary data.</text>
</comment>
<sequence length="96" mass="10578">MRPAGEISLALLQAVERLWTPERGPTMDEVAAASGVAKEVASRTIKNMRRYGRLAICGERKVPRRNRKAAEYALPHQFQAADSVGFGLSQALQLWG</sequence>
<evidence type="ECO:0000313" key="2">
    <source>
        <dbReference type="Proteomes" id="UP000037442"/>
    </source>
</evidence>
<name>A0A0L7MBF2_COMTE</name>
<evidence type="ECO:0000313" key="1">
    <source>
        <dbReference type="EMBL" id="KOC19235.1"/>
    </source>
</evidence>
<organism evidence="1 2">
    <name type="scientific">Comamonas testosteroni</name>
    <name type="common">Pseudomonas testosteroni</name>
    <dbReference type="NCBI Taxonomy" id="285"/>
    <lineage>
        <taxon>Bacteria</taxon>
        <taxon>Pseudomonadati</taxon>
        <taxon>Pseudomonadota</taxon>
        <taxon>Betaproteobacteria</taxon>
        <taxon>Burkholderiales</taxon>
        <taxon>Comamonadaceae</taxon>
        <taxon>Comamonas</taxon>
    </lineage>
</organism>
<dbReference type="EMBL" id="JNVD01000030">
    <property type="protein sequence ID" value="KOC19235.1"/>
    <property type="molecule type" value="Genomic_DNA"/>
</dbReference>
<accession>A0A0L7MBF2</accession>
<gene>
    <name evidence="1" type="ORF">GL58_18685</name>
</gene>
<proteinExistence type="predicted"/>
<reference evidence="2" key="1">
    <citation type="submission" date="2014-06" db="EMBL/GenBank/DDBJ databases">
        <title>Draft genome sequence of C. testosteroni WDL7.</title>
        <authorList>
            <person name="Wu Y."/>
            <person name="Seshan H."/>
            <person name="Arumugam K."/>
        </authorList>
    </citation>
    <scope>NUCLEOTIDE SEQUENCE [LARGE SCALE GENOMIC DNA]</scope>
    <source>
        <strain evidence="2">WDL7</strain>
    </source>
</reference>
<dbReference type="PATRIC" id="fig|285.49.peg.3864"/>
<dbReference type="AlphaFoldDB" id="A0A0L7MBF2"/>
<dbReference type="Proteomes" id="UP000037442">
    <property type="component" value="Unassembled WGS sequence"/>
</dbReference>